<accession>A0ABS7XD04</accession>
<reference evidence="1 2" key="1">
    <citation type="submission" date="2021-08" db="EMBL/GenBank/DDBJ databases">
        <title>Rheinheimera aquimaris sp. nov., isolated from seawater of the East Sea in Korea.</title>
        <authorList>
            <person name="Kim K.H."/>
            <person name="Wenting R."/>
            <person name="Kim K.R."/>
            <person name="Jeon C.O."/>
        </authorList>
    </citation>
    <scope>NUCLEOTIDE SEQUENCE [LARGE SCALE GENOMIC DNA]</scope>
    <source>
        <strain evidence="1 2">MA-13</strain>
    </source>
</reference>
<evidence type="ECO:0000313" key="1">
    <source>
        <dbReference type="EMBL" id="MBZ9613049.1"/>
    </source>
</evidence>
<dbReference type="EMBL" id="JAERPS020000006">
    <property type="protein sequence ID" value="MBZ9613049.1"/>
    <property type="molecule type" value="Genomic_DNA"/>
</dbReference>
<dbReference type="Proteomes" id="UP000663814">
    <property type="component" value="Unassembled WGS sequence"/>
</dbReference>
<evidence type="ECO:0000313" key="2">
    <source>
        <dbReference type="Proteomes" id="UP000663814"/>
    </source>
</evidence>
<organism evidence="1 2">
    <name type="scientific">Rheinheimera maricola</name>
    <dbReference type="NCBI Taxonomy" id="2793282"/>
    <lineage>
        <taxon>Bacteria</taxon>
        <taxon>Pseudomonadati</taxon>
        <taxon>Pseudomonadota</taxon>
        <taxon>Gammaproteobacteria</taxon>
        <taxon>Chromatiales</taxon>
        <taxon>Chromatiaceae</taxon>
        <taxon>Rheinheimera</taxon>
    </lineage>
</organism>
<protein>
    <recommendedName>
        <fullName evidence="3">4'-phosphopantetheinyl transferase superfamily protein</fullName>
    </recommendedName>
</protein>
<dbReference type="RefSeq" id="WP_224673498.1">
    <property type="nucleotide sequence ID" value="NZ_JAERPS020000006.1"/>
</dbReference>
<dbReference type="SUPFAM" id="SSF56214">
    <property type="entry name" value="4'-phosphopantetheinyl transferase"/>
    <property type="match status" value="2"/>
</dbReference>
<sequence length="197" mass="22132">MDRDRQMIWLGYRLQLRPKAQCRSSLTDTEWQYANSLSTKRSLQFCNGRALARQLLLRYQGVSPANADISLPSDAAPALKVCSELWQLSISHSAQAIAVAVSRTNKLGLDIEQLKPRNTDDFSREYPALTGATDQLAFYQRWTAAEAYSKYSAVPLLQVLRHSLPADLPTHYLPLNGFMLCLTYQHADAGLTITEDL</sequence>
<dbReference type="InterPro" id="IPR037143">
    <property type="entry name" value="4-PPantetheinyl_Trfase_dom_sf"/>
</dbReference>
<keyword evidence="2" id="KW-1185">Reference proteome</keyword>
<proteinExistence type="predicted"/>
<gene>
    <name evidence="1" type="ORF">I4W93_015780</name>
</gene>
<evidence type="ECO:0008006" key="3">
    <source>
        <dbReference type="Google" id="ProtNLM"/>
    </source>
</evidence>
<comment type="caution">
    <text evidence="1">The sequence shown here is derived from an EMBL/GenBank/DDBJ whole genome shotgun (WGS) entry which is preliminary data.</text>
</comment>
<name>A0ABS7XD04_9GAMM</name>
<dbReference type="Gene3D" id="3.90.470.20">
    <property type="entry name" value="4'-phosphopantetheinyl transferase domain"/>
    <property type="match status" value="1"/>
</dbReference>